<evidence type="ECO:0000313" key="4">
    <source>
        <dbReference type="EMBL" id="PSR29560.1"/>
    </source>
</evidence>
<reference evidence="4 5" key="1">
    <citation type="journal article" date="2014" name="BMC Genomics">
        <title>Comparison of environmental and isolate Sulfobacillus genomes reveals diverse carbon, sulfur, nitrogen, and hydrogen metabolisms.</title>
        <authorList>
            <person name="Justice N.B."/>
            <person name="Norman A."/>
            <person name="Brown C.T."/>
            <person name="Singh A."/>
            <person name="Thomas B.C."/>
            <person name="Banfield J.F."/>
        </authorList>
    </citation>
    <scope>NUCLEOTIDE SEQUENCE [LARGE SCALE GENOMIC DNA]</scope>
    <source>
        <strain evidence="4">AMDSBA5</strain>
    </source>
</reference>
<name>A0A2T2X4Y2_SULTH</name>
<dbReference type="GO" id="GO:0009523">
    <property type="term" value="C:photosystem II"/>
    <property type="evidence" value="ECO:0007669"/>
    <property type="project" value="UniProtKB-KW"/>
</dbReference>
<dbReference type="SUPFAM" id="SSF110296">
    <property type="entry name" value="Oligoxyloglucan reducing end-specific cellobiohydrolase"/>
    <property type="match status" value="3"/>
</dbReference>
<dbReference type="Pfam" id="PF14870">
    <property type="entry name" value="PSII_BNR"/>
    <property type="match status" value="1"/>
</dbReference>
<evidence type="ECO:0000256" key="1">
    <source>
        <dbReference type="ARBA" id="ARBA00022531"/>
    </source>
</evidence>
<dbReference type="PANTHER" id="PTHR47199">
    <property type="entry name" value="PHOTOSYSTEM II STABILITY/ASSEMBLY FACTOR HCF136, CHLOROPLASTIC"/>
    <property type="match status" value="1"/>
</dbReference>
<keyword evidence="1" id="KW-0602">Photosynthesis</keyword>
<dbReference type="InterPro" id="IPR015943">
    <property type="entry name" value="WD40/YVTN_repeat-like_dom_sf"/>
</dbReference>
<sequence length="666" mass="72606">MNKSLITAITACVATAGFLVSYGNGDSTQGHLHAPGALDNYKIAEAPNISGINQGTPSLSLISSTTIAALINGTLVFTNNNGKSWTTKPLPPHANPEAIDFVNSHTGWLLAWAGTSWNHPTIYKTRDGGRHWQRQFEAPRAIDQGTLDMISTENGWAILANRLYHTRDGGTHWTQIRLPSGDIPVGLDFVNSTEGWVSVRNPRAIPIESLLATNDSLHFHTILTTSHSISAMSLQSHGSGEVLEGAPGSYMAFGPLLKKTNDGKQWLTITPSTHFSQLHVFGYASAMAFDGETGWIGTTNGALGFVPDGLMVTNNDGKTWHFAKNQDGWAIQAIKMTGLGEGWVIAYAASGVDFLAHTVDNGQHWTISWPPKTPNSLDFITPQIGYGMGVPSDNKAIVFTKDGGQQWTCQTSTTPKTFNAYAFSPTLGLAAFDTYVGPQAEQVAQLYASHNGGRTWQKSSLLPHLTVLAIQYLGKGVWMMRVQTNMGLSNQLELSTDNGRHWTRLKLHLTSADMVSMVNPHQLWIFAPPTKDTSATTNSLVLETTTGLIQNTALTFHSSHSITYDVNSIDFRNTQNGWVMVTKFVQSSKLIHKPGPIKKLVHAAPKLYNLLYETTDGGRHWTIWQLPPSWNVTGMDLVSTRVGYLIVNGTLVKTTDGGKQWHLAAP</sequence>
<dbReference type="InterPro" id="IPR028203">
    <property type="entry name" value="PSII_CF48-like_dom"/>
</dbReference>
<accession>A0A2T2X4Y2</accession>
<feature type="domain" description="Photosynthesis system II assembly factor Ycf48/Hcf136-like" evidence="3">
    <location>
        <begin position="81"/>
        <end position="179"/>
    </location>
</feature>
<proteinExistence type="predicted"/>
<organism evidence="4 5">
    <name type="scientific">Sulfobacillus thermosulfidooxidans</name>
    <dbReference type="NCBI Taxonomy" id="28034"/>
    <lineage>
        <taxon>Bacteria</taxon>
        <taxon>Bacillati</taxon>
        <taxon>Bacillota</taxon>
        <taxon>Clostridia</taxon>
        <taxon>Eubacteriales</taxon>
        <taxon>Clostridiales Family XVII. Incertae Sedis</taxon>
        <taxon>Sulfobacillus</taxon>
    </lineage>
</organism>
<evidence type="ECO:0000313" key="5">
    <source>
        <dbReference type="Proteomes" id="UP000242705"/>
    </source>
</evidence>
<dbReference type="Proteomes" id="UP000242705">
    <property type="component" value="Unassembled WGS sequence"/>
</dbReference>
<evidence type="ECO:0000259" key="3">
    <source>
        <dbReference type="Pfam" id="PF14870"/>
    </source>
</evidence>
<dbReference type="GO" id="GO:0015979">
    <property type="term" value="P:photosynthesis"/>
    <property type="evidence" value="ECO:0007669"/>
    <property type="project" value="UniProtKB-KW"/>
</dbReference>
<dbReference type="EMBL" id="PXYX01000002">
    <property type="protein sequence ID" value="PSR29560.1"/>
    <property type="molecule type" value="Genomic_DNA"/>
</dbReference>
<dbReference type="Gene3D" id="2.130.10.10">
    <property type="entry name" value="YVTN repeat-like/Quinoprotein amine dehydrogenase"/>
    <property type="match status" value="3"/>
</dbReference>
<keyword evidence="2" id="KW-0604">Photosystem II</keyword>
<gene>
    <name evidence="4" type="ORF">C7B47_02240</name>
</gene>
<protein>
    <recommendedName>
        <fullName evidence="3">Photosynthesis system II assembly factor Ycf48/Hcf136-like domain-containing protein</fullName>
    </recommendedName>
</protein>
<dbReference type="AlphaFoldDB" id="A0A2T2X4Y2"/>
<dbReference type="PANTHER" id="PTHR47199:SF2">
    <property type="entry name" value="PHOTOSYSTEM II STABILITY_ASSEMBLY FACTOR HCF136, CHLOROPLASTIC"/>
    <property type="match status" value="1"/>
</dbReference>
<comment type="caution">
    <text evidence="4">The sequence shown here is derived from an EMBL/GenBank/DDBJ whole genome shotgun (WGS) entry which is preliminary data.</text>
</comment>
<evidence type="ECO:0000256" key="2">
    <source>
        <dbReference type="ARBA" id="ARBA00023276"/>
    </source>
</evidence>